<organism evidence="1 2">
    <name type="scientific">Macrosiphum euphorbiae</name>
    <name type="common">potato aphid</name>
    <dbReference type="NCBI Taxonomy" id="13131"/>
    <lineage>
        <taxon>Eukaryota</taxon>
        <taxon>Metazoa</taxon>
        <taxon>Ecdysozoa</taxon>
        <taxon>Arthropoda</taxon>
        <taxon>Hexapoda</taxon>
        <taxon>Insecta</taxon>
        <taxon>Pterygota</taxon>
        <taxon>Neoptera</taxon>
        <taxon>Paraneoptera</taxon>
        <taxon>Hemiptera</taxon>
        <taxon>Sternorrhyncha</taxon>
        <taxon>Aphidomorpha</taxon>
        <taxon>Aphidoidea</taxon>
        <taxon>Aphididae</taxon>
        <taxon>Macrosiphini</taxon>
        <taxon>Macrosiphum</taxon>
    </lineage>
</organism>
<evidence type="ECO:0000313" key="1">
    <source>
        <dbReference type="EMBL" id="CAI6360120.1"/>
    </source>
</evidence>
<keyword evidence="2" id="KW-1185">Reference proteome</keyword>
<dbReference type="AlphaFoldDB" id="A0AAV0WVN9"/>
<comment type="caution">
    <text evidence="1">The sequence shown here is derived from an EMBL/GenBank/DDBJ whole genome shotgun (WGS) entry which is preliminary data.</text>
</comment>
<accession>A0AAV0WVN9</accession>
<evidence type="ECO:0000313" key="2">
    <source>
        <dbReference type="Proteomes" id="UP001160148"/>
    </source>
</evidence>
<protein>
    <submittedName>
        <fullName evidence="1">Uncharacterized protein</fullName>
    </submittedName>
</protein>
<name>A0AAV0WVN9_9HEMI</name>
<gene>
    <name evidence="1" type="ORF">MEUPH1_LOCUS15453</name>
</gene>
<dbReference type="EMBL" id="CARXXK010000003">
    <property type="protein sequence ID" value="CAI6360120.1"/>
    <property type="molecule type" value="Genomic_DNA"/>
</dbReference>
<proteinExistence type="predicted"/>
<sequence>MNTDLYPTAGKLLSFRKMFIIDQNKSTDIRCNMLSTLNREIINAIDGMLRQQNQFDQSLEMMHDEIRESMINNQMNTEPEMRLLF</sequence>
<dbReference type="Proteomes" id="UP001160148">
    <property type="component" value="Unassembled WGS sequence"/>
</dbReference>
<reference evidence="1 2" key="1">
    <citation type="submission" date="2023-01" db="EMBL/GenBank/DDBJ databases">
        <authorList>
            <person name="Whitehead M."/>
        </authorList>
    </citation>
    <scope>NUCLEOTIDE SEQUENCE [LARGE SCALE GENOMIC DNA]</scope>
</reference>